<name>A0A9P7G895_9AGAR</name>
<keyword evidence="2" id="KW-1185">Reference proteome</keyword>
<organism evidence="1 2">
    <name type="scientific">Asterophora parasitica</name>
    <dbReference type="NCBI Taxonomy" id="117018"/>
    <lineage>
        <taxon>Eukaryota</taxon>
        <taxon>Fungi</taxon>
        <taxon>Dikarya</taxon>
        <taxon>Basidiomycota</taxon>
        <taxon>Agaricomycotina</taxon>
        <taxon>Agaricomycetes</taxon>
        <taxon>Agaricomycetidae</taxon>
        <taxon>Agaricales</taxon>
        <taxon>Tricholomatineae</taxon>
        <taxon>Lyophyllaceae</taxon>
        <taxon>Asterophora</taxon>
    </lineage>
</organism>
<reference evidence="1" key="1">
    <citation type="submission" date="2020-07" db="EMBL/GenBank/DDBJ databases">
        <authorList>
            <person name="Nieuwenhuis M."/>
            <person name="Van De Peppel L.J.J."/>
        </authorList>
    </citation>
    <scope>NUCLEOTIDE SEQUENCE</scope>
    <source>
        <strain evidence="1">AP01</strain>
        <tissue evidence="1">Mycelium</tissue>
    </source>
</reference>
<dbReference type="EMBL" id="JABCKV010000196">
    <property type="protein sequence ID" value="KAG5642312.1"/>
    <property type="molecule type" value="Genomic_DNA"/>
</dbReference>
<gene>
    <name evidence="1" type="ORF">DXG03_003013</name>
</gene>
<dbReference type="OrthoDB" id="2929351at2759"/>
<protein>
    <submittedName>
        <fullName evidence="1">Uncharacterized protein</fullName>
    </submittedName>
</protein>
<proteinExistence type="predicted"/>
<evidence type="ECO:0000313" key="1">
    <source>
        <dbReference type="EMBL" id="KAG5642312.1"/>
    </source>
</evidence>
<dbReference type="AlphaFoldDB" id="A0A9P7G895"/>
<accession>A0A9P7G895</accession>
<dbReference type="Proteomes" id="UP000775547">
    <property type="component" value="Unassembled WGS sequence"/>
</dbReference>
<comment type="caution">
    <text evidence="1">The sequence shown here is derived from an EMBL/GenBank/DDBJ whole genome shotgun (WGS) entry which is preliminary data.</text>
</comment>
<evidence type="ECO:0000313" key="2">
    <source>
        <dbReference type="Proteomes" id="UP000775547"/>
    </source>
</evidence>
<sequence>MPSAAPATFTLYAVQTTAGFERPHETFSPIGVNENGATTYFNEIIASVYYEQQLNGGGTTFTSRGSVITQPAPIRTFTSDPITFHGASYPPISESFEFKWNSFLSSSAATIVQDASHFVFHKEPSPTGDIDIAGNNLSCDLDGKGGGACVNEHWVKGEPTATSTYTGSAIPYYTVVVEPESIGKGDSNGGGNGNGNGGKDNAATRSAAGWGVLALGILVGALQVV</sequence>
<reference evidence="1" key="2">
    <citation type="submission" date="2021-10" db="EMBL/GenBank/DDBJ databases">
        <title>Phylogenomics reveals ancestral predisposition of the termite-cultivated fungus Termitomyces towards a domesticated lifestyle.</title>
        <authorList>
            <person name="Auxier B."/>
            <person name="Grum-Grzhimaylo A."/>
            <person name="Cardenas M.E."/>
            <person name="Lodge J.D."/>
            <person name="Laessoe T."/>
            <person name="Pedersen O."/>
            <person name="Smith M.E."/>
            <person name="Kuyper T.W."/>
            <person name="Franco-Molano E.A."/>
            <person name="Baroni T.J."/>
            <person name="Aanen D.K."/>
        </authorList>
    </citation>
    <scope>NUCLEOTIDE SEQUENCE</scope>
    <source>
        <strain evidence="1">AP01</strain>
        <tissue evidence="1">Mycelium</tissue>
    </source>
</reference>